<name>F8ANK5_METOI</name>
<dbReference type="HOGENOM" id="CLU_2645928_0_0_2"/>
<dbReference type="STRING" id="647113.Metok_1089"/>
<dbReference type="KEGG" id="mok:Metok_1089"/>
<dbReference type="GeneID" id="10773245"/>
<keyword evidence="2" id="KW-1185">Reference proteome</keyword>
<dbReference type="RefSeq" id="WP_013867243.1">
    <property type="nucleotide sequence ID" value="NC_015636.1"/>
</dbReference>
<gene>
    <name evidence="1" type="ordered locus">Metok_1089</name>
</gene>
<organism evidence="1 2">
    <name type="scientific">Methanothermococcus okinawensis (strain DSM 14208 / JCM 11175 / IH1)</name>
    <dbReference type="NCBI Taxonomy" id="647113"/>
    <lineage>
        <taxon>Archaea</taxon>
        <taxon>Methanobacteriati</taxon>
        <taxon>Methanobacteriota</taxon>
        <taxon>Methanomada group</taxon>
        <taxon>Methanococci</taxon>
        <taxon>Methanococcales</taxon>
        <taxon>Methanococcaceae</taxon>
        <taxon>Methanothermococcus</taxon>
    </lineage>
</organism>
<sequence length="82" mass="9501">MITLEMKIPSNENIVKSLEVDDIKNGLIIKTTYNKNLKNLELLVKTNTIGSLKNILDDYFVNYNMVMDIIEINEKNDNKIIK</sequence>
<accession>F8ANK5</accession>
<proteinExistence type="predicted"/>
<evidence type="ECO:0000313" key="1">
    <source>
        <dbReference type="EMBL" id="AEH07059.1"/>
    </source>
</evidence>
<dbReference type="Proteomes" id="UP000009296">
    <property type="component" value="Chromosome"/>
</dbReference>
<dbReference type="EMBL" id="CP002792">
    <property type="protein sequence ID" value="AEH07059.1"/>
    <property type="molecule type" value="Genomic_DNA"/>
</dbReference>
<reference evidence="1" key="1">
    <citation type="submission" date="2011-05" db="EMBL/GenBank/DDBJ databases">
        <title>Complete sequence of chromosome of Methanothermococcus okinawensis IH1.</title>
        <authorList>
            <consortium name="US DOE Joint Genome Institute"/>
            <person name="Lucas S."/>
            <person name="Han J."/>
            <person name="Lapidus A."/>
            <person name="Cheng J.-F."/>
            <person name="Goodwin L."/>
            <person name="Pitluck S."/>
            <person name="Peters L."/>
            <person name="Mikhailova N."/>
            <person name="Held B."/>
            <person name="Han C."/>
            <person name="Tapia R."/>
            <person name="Land M."/>
            <person name="Hauser L."/>
            <person name="Kyrpides N."/>
            <person name="Ivanova N."/>
            <person name="Pagani I."/>
            <person name="Sieprawska-Lupa M."/>
            <person name="Takai K."/>
            <person name="Miyazaki J."/>
            <person name="Whitman W."/>
            <person name="Woyke T."/>
        </authorList>
    </citation>
    <scope>NUCLEOTIDE SEQUENCE</scope>
    <source>
        <strain evidence="1">IH1</strain>
    </source>
</reference>
<dbReference type="eggNOG" id="arCOG01354">
    <property type="taxonomic scope" value="Archaea"/>
</dbReference>
<dbReference type="AlphaFoldDB" id="F8ANK5"/>
<dbReference type="NCBIfam" id="NF011470">
    <property type="entry name" value="PRK14887.1"/>
    <property type="match status" value="1"/>
</dbReference>
<protein>
    <submittedName>
        <fullName evidence="1">Uncharacterized protein</fullName>
    </submittedName>
</protein>
<evidence type="ECO:0000313" key="2">
    <source>
        <dbReference type="Proteomes" id="UP000009296"/>
    </source>
</evidence>